<feature type="non-terminal residue" evidence="1">
    <location>
        <position position="76"/>
    </location>
</feature>
<dbReference type="InterPro" id="IPR051177">
    <property type="entry name" value="CIK-Related_Protein"/>
</dbReference>
<dbReference type="PANTHER" id="PTHR12984">
    <property type="entry name" value="SCY1-RELATED S/T PROTEIN KINASE-LIKE"/>
    <property type="match status" value="1"/>
</dbReference>
<dbReference type="EMBL" id="CAKXAJ010025070">
    <property type="protein sequence ID" value="CAH2234565.1"/>
    <property type="molecule type" value="Genomic_DNA"/>
</dbReference>
<dbReference type="Gene3D" id="1.10.510.10">
    <property type="entry name" value="Transferase(Phosphotransferase) domain 1"/>
    <property type="match status" value="1"/>
</dbReference>
<keyword evidence="2" id="KW-1185">Reference proteome</keyword>
<evidence type="ECO:0000313" key="1">
    <source>
        <dbReference type="EMBL" id="CAH2234565.1"/>
    </source>
</evidence>
<name>A0A8S4RF97_9NEOP</name>
<dbReference type="Proteomes" id="UP000838756">
    <property type="component" value="Unassembled WGS sequence"/>
</dbReference>
<evidence type="ECO:0000313" key="2">
    <source>
        <dbReference type="Proteomes" id="UP000838756"/>
    </source>
</evidence>
<sequence>RALSFFNNDGNVKHNNVCLYSVFVTLAGEWRLGGFEFLTAHGQDNSNPLPIKILPALEIYDPPEKKDPSKLKSVTK</sequence>
<reference evidence="1" key="1">
    <citation type="submission" date="2022-03" db="EMBL/GenBank/DDBJ databases">
        <authorList>
            <person name="Lindestad O."/>
        </authorList>
    </citation>
    <scope>NUCLEOTIDE SEQUENCE</scope>
</reference>
<proteinExistence type="predicted"/>
<dbReference type="AlphaFoldDB" id="A0A8S4RF97"/>
<dbReference type="OrthoDB" id="447103at2759"/>
<protein>
    <submittedName>
        <fullName evidence="1">Jg25733 protein</fullName>
    </submittedName>
</protein>
<gene>
    <name evidence="1" type="primary">jg25733</name>
    <name evidence="1" type="ORF">PAEG_LOCUS12386</name>
</gene>
<feature type="non-terminal residue" evidence="1">
    <location>
        <position position="1"/>
    </location>
</feature>
<accession>A0A8S4RF97</accession>
<organism evidence="1 2">
    <name type="scientific">Pararge aegeria aegeria</name>
    <dbReference type="NCBI Taxonomy" id="348720"/>
    <lineage>
        <taxon>Eukaryota</taxon>
        <taxon>Metazoa</taxon>
        <taxon>Ecdysozoa</taxon>
        <taxon>Arthropoda</taxon>
        <taxon>Hexapoda</taxon>
        <taxon>Insecta</taxon>
        <taxon>Pterygota</taxon>
        <taxon>Neoptera</taxon>
        <taxon>Endopterygota</taxon>
        <taxon>Lepidoptera</taxon>
        <taxon>Glossata</taxon>
        <taxon>Ditrysia</taxon>
        <taxon>Papilionoidea</taxon>
        <taxon>Nymphalidae</taxon>
        <taxon>Satyrinae</taxon>
        <taxon>Satyrini</taxon>
        <taxon>Parargina</taxon>
        <taxon>Pararge</taxon>
    </lineage>
</organism>
<dbReference type="PANTHER" id="PTHR12984:SF3">
    <property type="entry name" value="N-TERMINAL KINASE-LIKE PROTEIN"/>
    <property type="match status" value="1"/>
</dbReference>
<comment type="caution">
    <text evidence="1">The sequence shown here is derived from an EMBL/GenBank/DDBJ whole genome shotgun (WGS) entry which is preliminary data.</text>
</comment>